<feature type="transmembrane region" description="Helical" evidence="1">
    <location>
        <begin position="96"/>
        <end position="117"/>
    </location>
</feature>
<evidence type="ECO:0000256" key="1">
    <source>
        <dbReference type="SAM" id="Phobius"/>
    </source>
</evidence>
<sequence>MKNEYEGVISIQYELVKLYIPAVISRNLNPVAMQFSTSRPGAGAVLLTGITVGILDGAAALLNAWFRSAIPPARVFQYIASAMFGRDAYSGGGGTIAAGVFLHFLVAIIWSAIFFVAFPRIPVLRRNKWLVGCAYGIAVWLLMNFVVLPLTQVPPLNFTWQGVVTGLLIHMFVVGVTIVFMVRRWYRADMALD</sequence>
<dbReference type="AlphaFoldDB" id="A0A3N4PYA8"/>
<keyword evidence="3" id="KW-1185">Reference proteome</keyword>
<dbReference type="EMBL" id="RPDH01000001">
    <property type="protein sequence ID" value="RPE12938.1"/>
    <property type="molecule type" value="Genomic_DNA"/>
</dbReference>
<proteinExistence type="predicted"/>
<keyword evidence="1" id="KW-0472">Membrane</keyword>
<organism evidence="2 3">
    <name type="scientific">Chitinophaga lutea</name>
    <dbReference type="NCBI Taxonomy" id="2488634"/>
    <lineage>
        <taxon>Bacteria</taxon>
        <taxon>Pseudomonadati</taxon>
        <taxon>Bacteroidota</taxon>
        <taxon>Chitinophagia</taxon>
        <taxon>Chitinophagales</taxon>
        <taxon>Chitinophagaceae</taxon>
        <taxon>Chitinophaga</taxon>
    </lineage>
</organism>
<evidence type="ECO:0000313" key="3">
    <source>
        <dbReference type="Proteomes" id="UP000278351"/>
    </source>
</evidence>
<reference evidence="2 3" key="1">
    <citation type="submission" date="2018-11" db="EMBL/GenBank/DDBJ databases">
        <title>Chitinophaga lutea sp.nov., isolate from arsenic contaminated soil.</title>
        <authorList>
            <person name="Zong Y."/>
        </authorList>
    </citation>
    <scope>NUCLEOTIDE SEQUENCE [LARGE SCALE GENOMIC DNA]</scope>
    <source>
        <strain evidence="2 3">ZY74</strain>
    </source>
</reference>
<feature type="transmembrane region" description="Helical" evidence="1">
    <location>
        <begin position="129"/>
        <end position="148"/>
    </location>
</feature>
<evidence type="ECO:0008006" key="4">
    <source>
        <dbReference type="Google" id="ProtNLM"/>
    </source>
</evidence>
<dbReference type="Proteomes" id="UP000278351">
    <property type="component" value="Unassembled WGS sequence"/>
</dbReference>
<keyword evidence="1" id="KW-0812">Transmembrane</keyword>
<keyword evidence="1" id="KW-1133">Transmembrane helix</keyword>
<evidence type="ECO:0000313" key="2">
    <source>
        <dbReference type="EMBL" id="RPE12938.1"/>
    </source>
</evidence>
<feature type="transmembrane region" description="Helical" evidence="1">
    <location>
        <begin position="160"/>
        <end position="182"/>
    </location>
</feature>
<protein>
    <recommendedName>
        <fullName evidence="4">DUF1440 domain-containing protein</fullName>
    </recommendedName>
</protein>
<gene>
    <name evidence="2" type="ORF">EGT74_05180</name>
</gene>
<comment type="caution">
    <text evidence="2">The sequence shown here is derived from an EMBL/GenBank/DDBJ whole genome shotgun (WGS) entry which is preliminary data.</text>
</comment>
<name>A0A3N4PYA8_9BACT</name>
<accession>A0A3N4PYA8</accession>
<feature type="transmembrane region" description="Helical" evidence="1">
    <location>
        <begin position="43"/>
        <end position="66"/>
    </location>
</feature>